<protein>
    <recommendedName>
        <fullName evidence="1">Phytase-like domain-containing protein</fullName>
    </recommendedName>
</protein>
<dbReference type="InterPro" id="IPR014567">
    <property type="entry name" value="UCP031900"/>
</dbReference>
<feature type="domain" description="Phytase-like" evidence="1">
    <location>
        <begin position="35"/>
        <end position="270"/>
    </location>
</feature>
<sequence>MIKIVFSAAILLMGSLSFAETALLGRFVIHTDSGHIGGLSAVHLSADGTSLIAVSDRGTLLSGTISRGSDGEIVGIVMGEQASFQNPDLPNSRTSRDSEGVAVDSDGTIFVSFEGEHRIGKFASINAPEEMLPIPREFTALQSNSGLEALAIDSDGALYTIPERSGRYDRPFPVYRFKNGVWDQPYDIPRTGAYLMVGADFGPDGKLYVLERDFTGFGFYTRVRRLDLGAASAEVILETGIGVHGNMEGVSVWRNADGQMIMTLIADNNFRSLLKNEIAEYRIDG</sequence>
<accession>Q2PYD0</accession>
<dbReference type="AlphaFoldDB" id="Q2PYD0"/>
<dbReference type="InterPro" id="IPR027372">
    <property type="entry name" value="Phytase-like_dom"/>
</dbReference>
<dbReference type="Pfam" id="PF13449">
    <property type="entry name" value="Phytase-like"/>
    <property type="match status" value="1"/>
</dbReference>
<dbReference type="PIRSF" id="PIRSF031900">
    <property type="entry name" value="UCP031900"/>
    <property type="match status" value="1"/>
</dbReference>
<proteinExistence type="predicted"/>
<reference evidence="2" key="1">
    <citation type="journal article" date="2006" name="Appl. Environ. Microbiol.">
        <title>Comparative genomics of DNA fragments from six Antarctic marine planktonic bacteria.</title>
        <authorList>
            <person name="Grzymski J.J."/>
            <person name="Carter B.J."/>
            <person name="DeLong E.F."/>
            <person name="Feldman R.A."/>
            <person name="Ghadiri A."/>
            <person name="Murray A.E."/>
        </authorList>
    </citation>
    <scope>NUCLEOTIDE SEQUENCE</scope>
</reference>
<evidence type="ECO:0000313" key="2">
    <source>
        <dbReference type="EMBL" id="ABC25297.1"/>
    </source>
</evidence>
<evidence type="ECO:0000259" key="1">
    <source>
        <dbReference type="Pfam" id="PF13449"/>
    </source>
</evidence>
<dbReference type="SUPFAM" id="SSF50956">
    <property type="entry name" value="Thermostable phytase (3-phytase)"/>
    <property type="match status" value="1"/>
</dbReference>
<organism evidence="2">
    <name type="scientific">uncultured marine bacterium Ant24C4</name>
    <dbReference type="NCBI Taxonomy" id="360425"/>
    <lineage>
        <taxon>Bacteria</taxon>
        <taxon>environmental samples</taxon>
    </lineage>
</organism>
<dbReference type="InterPro" id="IPR011042">
    <property type="entry name" value="6-blade_b-propeller_TolB-like"/>
</dbReference>
<name>Q2PYD0_9BACT</name>
<dbReference type="EMBL" id="DQ295239">
    <property type="protein sequence ID" value="ABC25297.1"/>
    <property type="molecule type" value="Genomic_DNA"/>
</dbReference>
<dbReference type="Gene3D" id="2.120.10.30">
    <property type="entry name" value="TolB, C-terminal domain"/>
    <property type="match status" value="1"/>
</dbReference>